<dbReference type="Proteomes" id="UP000005435">
    <property type="component" value="Chromosome"/>
</dbReference>
<proteinExistence type="predicted"/>
<accession>G8M1R8</accession>
<feature type="transmembrane region" description="Helical" evidence="1">
    <location>
        <begin position="427"/>
        <end position="447"/>
    </location>
</feature>
<dbReference type="eggNOG" id="ENOG5030WIW">
    <property type="taxonomic scope" value="Bacteria"/>
</dbReference>
<reference evidence="2 3" key="2">
    <citation type="journal article" date="2012" name="Stand. Genomic Sci.">
        <title>Complete Genome Sequence of Clostridium clariflavum DSM 19732.</title>
        <authorList>
            <person name="Izquierdo J.A."/>
            <person name="Goodwin L."/>
            <person name="Davenport K.W."/>
            <person name="Teshima H."/>
            <person name="Bruce D."/>
            <person name="Detter C."/>
            <person name="Tapia R."/>
            <person name="Han S."/>
            <person name="Land M."/>
            <person name="Hauser L."/>
            <person name="Jeffries C.D."/>
            <person name="Han J."/>
            <person name="Pitluck S."/>
            <person name="Nolan M."/>
            <person name="Chen A."/>
            <person name="Huntemann M."/>
            <person name="Mavromatis K."/>
            <person name="Mikhailova N."/>
            <person name="Liolios K."/>
            <person name="Woyke T."/>
            <person name="Lynd L.R."/>
        </authorList>
    </citation>
    <scope>NUCLEOTIDE SEQUENCE [LARGE SCALE GENOMIC DNA]</scope>
    <source>
        <strain evidence="3">DSM 19732 / NBRC 101661 / EBR45</strain>
    </source>
</reference>
<protein>
    <recommendedName>
        <fullName evidence="4">EpsG family protein</fullName>
    </recommendedName>
</protein>
<organism evidence="2 3">
    <name type="scientific">Acetivibrio clariflavus (strain DSM 19732 / NBRC 101661 / EBR45)</name>
    <name type="common">Clostridium clariflavum</name>
    <dbReference type="NCBI Taxonomy" id="720554"/>
    <lineage>
        <taxon>Bacteria</taxon>
        <taxon>Bacillati</taxon>
        <taxon>Bacillota</taxon>
        <taxon>Clostridia</taxon>
        <taxon>Eubacteriales</taxon>
        <taxon>Oscillospiraceae</taxon>
        <taxon>Acetivibrio</taxon>
    </lineage>
</organism>
<evidence type="ECO:0000256" key="1">
    <source>
        <dbReference type="SAM" id="Phobius"/>
    </source>
</evidence>
<dbReference type="KEGG" id="ccl:Clocl_3848"/>
<keyword evidence="1" id="KW-1133">Transmembrane helix</keyword>
<dbReference type="EMBL" id="CP003065">
    <property type="protein sequence ID" value="AEV70297.1"/>
    <property type="molecule type" value="Genomic_DNA"/>
</dbReference>
<keyword evidence="1" id="KW-0472">Membrane</keyword>
<evidence type="ECO:0008006" key="4">
    <source>
        <dbReference type="Google" id="ProtNLM"/>
    </source>
</evidence>
<evidence type="ECO:0000313" key="3">
    <source>
        <dbReference type="Proteomes" id="UP000005435"/>
    </source>
</evidence>
<feature type="transmembrane region" description="Helical" evidence="1">
    <location>
        <begin position="347"/>
        <end position="364"/>
    </location>
</feature>
<evidence type="ECO:0000313" key="2">
    <source>
        <dbReference type="EMBL" id="AEV70297.1"/>
    </source>
</evidence>
<feature type="transmembrane region" description="Helical" evidence="1">
    <location>
        <begin position="12"/>
        <end position="34"/>
    </location>
</feature>
<dbReference type="Pfam" id="PF19528">
    <property type="entry name" value="DUF6056"/>
    <property type="match status" value="1"/>
</dbReference>
<gene>
    <name evidence="2" type="ordered locus">Clocl_3848</name>
</gene>
<feature type="transmembrane region" description="Helical" evidence="1">
    <location>
        <begin position="171"/>
        <end position="202"/>
    </location>
</feature>
<reference evidence="3" key="1">
    <citation type="submission" date="2011-12" db="EMBL/GenBank/DDBJ databases">
        <title>Complete sequence of Clostridium clariflavum DSM 19732.</title>
        <authorList>
            <consortium name="US DOE Joint Genome Institute"/>
            <person name="Lucas S."/>
            <person name="Han J."/>
            <person name="Lapidus A."/>
            <person name="Cheng J.-F."/>
            <person name="Goodwin L."/>
            <person name="Pitluck S."/>
            <person name="Peters L."/>
            <person name="Teshima H."/>
            <person name="Detter J.C."/>
            <person name="Han C."/>
            <person name="Tapia R."/>
            <person name="Land M."/>
            <person name="Hauser L."/>
            <person name="Kyrpides N."/>
            <person name="Ivanova N."/>
            <person name="Pagani I."/>
            <person name="Kitzmiller T."/>
            <person name="Lynd L."/>
            <person name="Izquierdo J."/>
            <person name="Woyke T."/>
        </authorList>
    </citation>
    <scope>NUCLEOTIDE SEQUENCE [LARGE SCALE GENOMIC DNA]</scope>
    <source>
        <strain evidence="3">DSM 19732 / NBRC 101661 / EBR45</strain>
    </source>
</reference>
<feature type="transmembrane region" description="Helical" evidence="1">
    <location>
        <begin position="400"/>
        <end position="420"/>
    </location>
</feature>
<keyword evidence="1" id="KW-0812">Transmembrane</keyword>
<dbReference type="AlphaFoldDB" id="G8M1R8"/>
<sequence precursor="true">MMKYLLDKVKKLYVWDYFPFIILALGMFLFHFSIDLGWGDDSYYITMLNKNNLNILPFIVNRYYNWSSRLIIESFLIILVHFEWLWRILDTAIMVLIAVSISKLIPSCDTRLKNWIITSFVFIYPINHMNSAGWIATTMNYSWPLAFGLFSMIPIKKILFDEEIKNFEYIFYILAILFALNQEQMCAIIFSVYLVFTVYLFFKKKPNLFMIIQSLLSIISMIFILTCPGNYARKIAEVGKWFPEYPNISFLQKTEIGYSSALFEFIMTPNKIFTLFSGLLLICTIITKKKSLHKIIAVIPLASNIIFGYPKGLLLESSPIIAYVKYSITEYGTGFKIFSIDTWLPDYIITLVLICILFSLYIIFDNKKYSILLTFIFLLGFASRFIMAFSPTIWASRERTFIFMYFSIIICSVILFQVILDSKSKKFIAFSTGIIGSIATFEYLNLIF</sequence>
<feature type="transmembrane region" description="Helical" evidence="1">
    <location>
        <begin position="141"/>
        <end position="159"/>
    </location>
</feature>
<feature type="transmembrane region" description="Helical" evidence="1">
    <location>
        <begin position="84"/>
        <end position="102"/>
    </location>
</feature>
<feature type="transmembrane region" description="Helical" evidence="1">
    <location>
        <begin position="371"/>
        <end position="394"/>
    </location>
</feature>
<dbReference type="HOGENOM" id="CLU_047391_1_0_9"/>
<keyword evidence="3" id="KW-1185">Reference proteome</keyword>
<dbReference type="STRING" id="720554.Clocl_3848"/>
<name>G8M1R8_ACECE</name>
<dbReference type="InterPro" id="IPR045691">
    <property type="entry name" value="DUF6056"/>
</dbReference>
<feature type="transmembrane region" description="Helical" evidence="1">
    <location>
        <begin position="208"/>
        <end position="227"/>
    </location>
</feature>